<dbReference type="AlphaFoldDB" id="A0A2Z6R9B4"/>
<dbReference type="CDD" id="cd03223">
    <property type="entry name" value="ABCD_peroxisomal_ALDP"/>
    <property type="match status" value="1"/>
</dbReference>
<evidence type="ECO:0000256" key="4">
    <source>
        <dbReference type="ARBA" id="ARBA00022448"/>
    </source>
</evidence>
<dbReference type="Pfam" id="PF00005">
    <property type="entry name" value="ABC_tran"/>
    <property type="match status" value="1"/>
</dbReference>
<evidence type="ECO:0000256" key="1">
    <source>
        <dbReference type="ARBA" id="ARBA00004127"/>
    </source>
</evidence>
<feature type="transmembrane region" description="Helical" evidence="13">
    <location>
        <begin position="15"/>
        <end position="33"/>
    </location>
</feature>
<keyword evidence="8" id="KW-0067">ATP-binding</keyword>
<keyword evidence="17" id="KW-1185">Reference proteome</keyword>
<dbReference type="GO" id="GO:0015910">
    <property type="term" value="P:long-chain fatty acid import into peroxisome"/>
    <property type="evidence" value="ECO:0007669"/>
    <property type="project" value="TreeGrafter"/>
</dbReference>
<keyword evidence="9" id="KW-1278">Translocase</keyword>
<dbReference type="GO" id="GO:0016887">
    <property type="term" value="F:ATP hydrolysis activity"/>
    <property type="evidence" value="ECO:0007669"/>
    <property type="project" value="InterPro"/>
</dbReference>
<accession>A0A2Z6R9B4</accession>
<dbReference type="PANTHER" id="PTHR11384">
    <property type="entry name" value="ATP-BINDING CASSETTE, SUB-FAMILY D MEMBER"/>
    <property type="match status" value="1"/>
</dbReference>
<dbReference type="Gene3D" id="1.20.1560.10">
    <property type="entry name" value="ABC transporter type 1, transmembrane domain"/>
    <property type="match status" value="1"/>
</dbReference>
<keyword evidence="11 13" id="KW-0472">Membrane</keyword>
<dbReference type="GO" id="GO:0005524">
    <property type="term" value="F:ATP binding"/>
    <property type="evidence" value="ECO:0007669"/>
    <property type="project" value="UniProtKB-KW"/>
</dbReference>
<dbReference type="GO" id="GO:0012505">
    <property type="term" value="C:endomembrane system"/>
    <property type="evidence" value="ECO:0007669"/>
    <property type="project" value="UniProtKB-SubCell"/>
</dbReference>
<evidence type="ECO:0000256" key="8">
    <source>
        <dbReference type="ARBA" id="ARBA00022840"/>
    </source>
</evidence>
<dbReference type="InterPro" id="IPR050835">
    <property type="entry name" value="ABC_transporter_sub-D"/>
</dbReference>
<dbReference type="GO" id="GO:0007031">
    <property type="term" value="P:peroxisome organization"/>
    <property type="evidence" value="ECO:0007669"/>
    <property type="project" value="TreeGrafter"/>
</dbReference>
<dbReference type="InterPro" id="IPR027417">
    <property type="entry name" value="P-loop_NTPase"/>
</dbReference>
<evidence type="ECO:0000259" key="14">
    <source>
        <dbReference type="PROSITE" id="PS50893"/>
    </source>
</evidence>
<evidence type="ECO:0000256" key="5">
    <source>
        <dbReference type="ARBA" id="ARBA00022692"/>
    </source>
</evidence>
<organism evidence="16 17">
    <name type="scientific">Rhizophagus clarus</name>
    <dbReference type="NCBI Taxonomy" id="94130"/>
    <lineage>
        <taxon>Eukaryota</taxon>
        <taxon>Fungi</taxon>
        <taxon>Fungi incertae sedis</taxon>
        <taxon>Mucoromycota</taxon>
        <taxon>Glomeromycotina</taxon>
        <taxon>Glomeromycetes</taxon>
        <taxon>Glomerales</taxon>
        <taxon>Glomeraceae</taxon>
        <taxon>Rhizophagus</taxon>
    </lineage>
</organism>
<feature type="domain" description="ABC transmembrane type-1" evidence="15">
    <location>
        <begin position="154"/>
        <end position="383"/>
    </location>
</feature>
<keyword evidence="7" id="KW-0378">Hydrolase</keyword>
<dbReference type="PROSITE" id="PS50929">
    <property type="entry name" value="ABC_TM1F"/>
    <property type="match status" value="1"/>
</dbReference>
<evidence type="ECO:0000313" key="16">
    <source>
        <dbReference type="EMBL" id="GBB93591.1"/>
    </source>
</evidence>
<dbReference type="InterPro" id="IPR003593">
    <property type="entry name" value="AAA+_ATPase"/>
</dbReference>
<dbReference type="GO" id="GO:0042760">
    <property type="term" value="P:very long-chain fatty acid catabolic process"/>
    <property type="evidence" value="ECO:0007669"/>
    <property type="project" value="TreeGrafter"/>
</dbReference>
<evidence type="ECO:0000256" key="13">
    <source>
        <dbReference type="SAM" id="Phobius"/>
    </source>
</evidence>
<dbReference type="PANTHER" id="PTHR11384:SF69">
    <property type="entry name" value="PEROXISOMAL LONG-CHAIN FATTY ACID IMPORT PROTEIN 1"/>
    <property type="match status" value="1"/>
</dbReference>
<evidence type="ECO:0000256" key="2">
    <source>
        <dbReference type="ARBA" id="ARBA00004275"/>
    </source>
</evidence>
<dbReference type="GO" id="GO:0140359">
    <property type="term" value="F:ABC-type transporter activity"/>
    <property type="evidence" value="ECO:0007669"/>
    <property type="project" value="InterPro"/>
</dbReference>
<keyword evidence="12" id="KW-0576">Peroxisome</keyword>
<comment type="subcellular location">
    <subcellularLocation>
        <location evidence="1">Endomembrane system</location>
        <topology evidence="1">Multi-pass membrane protein</topology>
    </subcellularLocation>
    <subcellularLocation>
        <location evidence="2">Peroxisome</location>
    </subcellularLocation>
</comment>
<dbReference type="Proteomes" id="UP000247702">
    <property type="component" value="Unassembled WGS sequence"/>
</dbReference>
<feature type="transmembrane region" description="Helical" evidence="13">
    <location>
        <begin position="145"/>
        <end position="168"/>
    </location>
</feature>
<evidence type="ECO:0008006" key="18">
    <source>
        <dbReference type="Google" id="ProtNLM"/>
    </source>
</evidence>
<dbReference type="Pfam" id="PF06472">
    <property type="entry name" value="ABC_membrane_2"/>
    <property type="match status" value="1"/>
</dbReference>
<feature type="transmembrane region" description="Helical" evidence="13">
    <location>
        <begin position="381"/>
        <end position="401"/>
    </location>
</feature>
<dbReference type="PROSITE" id="PS00211">
    <property type="entry name" value="ABC_TRANSPORTER_1"/>
    <property type="match status" value="1"/>
</dbReference>
<dbReference type="STRING" id="94130.A0A2Z6R9B4"/>
<dbReference type="EMBL" id="BEXD01001335">
    <property type="protein sequence ID" value="GBB93591.1"/>
    <property type="molecule type" value="Genomic_DNA"/>
</dbReference>
<dbReference type="InterPro" id="IPR036640">
    <property type="entry name" value="ABC1_TM_sf"/>
</dbReference>
<dbReference type="SUPFAM" id="SSF90123">
    <property type="entry name" value="ABC transporter transmembrane region"/>
    <property type="match status" value="1"/>
</dbReference>
<dbReference type="InterPro" id="IPR011527">
    <property type="entry name" value="ABC1_TM_dom"/>
</dbReference>
<evidence type="ECO:0000256" key="7">
    <source>
        <dbReference type="ARBA" id="ARBA00022801"/>
    </source>
</evidence>
<reference evidence="16 17" key="1">
    <citation type="submission" date="2017-11" db="EMBL/GenBank/DDBJ databases">
        <title>The genome of Rhizophagus clarus HR1 reveals common genetic basis of auxotrophy among arbuscular mycorrhizal fungi.</title>
        <authorList>
            <person name="Kobayashi Y."/>
        </authorList>
    </citation>
    <scope>NUCLEOTIDE SEQUENCE [LARGE SCALE GENOMIC DNA]</scope>
    <source>
        <strain evidence="16 17">HR1</strain>
    </source>
</reference>
<keyword evidence="10 13" id="KW-1133">Transmembrane helix</keyword>
<keyword evidence="5 13" id="KW-0812">Transmembrane</keyword>
<comment type="similarity">
    <text evidence="3">Belongs to the ABC transporter superfamily. ABCD family. Peroxisomal fatty acyl CoA transporter (TC 3.A.1.203) subfamily.</text>
</comment>
<dbReference type="Gene3D" id="3.40.50.300">
    <property type="entry name" value="P-loop containing nucleotide triphosphate hydrolases"/>
    <property type="match status" value="1"/>
</dbReference>
<evidence type="ECO:0000256" key="12">
    <source>
        <dbReference type="ARBA" id="ARBA00023140"/>
    </source>
</evidence>
<feature type="transmembrane region" description="Helical" evidence="13">
    <location>
        <begin position="75"/>
        <end position="90"/>
    </location>
</feature>
<protein>
    <recommendedName>
        <fullName evidence="18">ABC transporter domain-containing protein</fullName>
    </recommendedName>
</protein>
<sequence>MSVQCLTNLAIDQEIKIGILFILIIPNLVYLFTKMPTVLSKLTNFFASSGASHNATQIRKLILQILAVYQNNRTLLGRTIWFVTVYLLYFRKSGSGKKRRTEVGNAPTAEEAARQKKRVEVDAIFFERLKRLLKIVIPGIRSKELWLLIIHSGFLVFRTILSVYVAALDGRIVSALVRGNGKEFLTGIVWWMTVAIPATYTNSMLTYMQNKLAIQFRTRLTQHIHQKYLSDMTFYAIGNLDDRIKNADQCITVDTMKFCNSLSELYSNLAKPILDVFIYNIQLANNVGGEGLFALSLMVHISSVILRALTPPFGKMVAEEQRLEGEFRFTHSRLIENAEEIALYSGHEVEKAILDRNYFALIKHINRIFRMRIFHGMMEDFIIKYLWGALGLILCSVPVFFTVPGIKKGDLGARAEGFITNRRLLLSSSDAFGRIMYSYKEITELAGYTTRVSELLDTFDAVKIGRFEKQLVSSASTEENAAVLSGRGEVIESEIIKFVDVPIVSPNGDVLLKTLSFYVKPGMHLLIVGPNGCGKSSLFRILGGLWPVYGGTVQRPNPKDIFYIPQRPYLSLGTLRDQIIYPHTIEDMRKRRKTDQDLQDILNIVQLNTIVEREGGWDKEREWKDALSGGDKQRIAMARLFYHQPKYAILDECTSAVGLDIEKIMYTYATDLGISLLTVSHRPSLWKYHNYILQYDGQGGYVFTKLDAERRLKLQEEKQHLEQKLVEVPKLQARLNGLKAMLAERDAGENLGATS</sequence>
<gene>
    <name evidence="16" type="ORF">RclHR1_00220025</name>
</gene>
<feature type="domain" description="ABC transporter" evidence="14">
    <location>
        <begin position="496"/>
        <end position="722"/>
    </location>
</feature>
<evidence type="ECO:0000256" key="11">
    <source>
        <dbReference type="ARBA" id="ARBA00023136"/>
    </source>
</evidence>
<proteinExistence type="inferred from homology"/>
<dbReference type="SUPFAM" id="SSF52540">
    <property type="entry name" value="P-loop containing nucleoside triphosphate hydrolases"/>
    <property type="match status" value="1"/>
</dbReference>
<evidence type="ECO:0000313" key="17">
    <source>
        <dbReference type="Proteomes" id="UP000247702"/>
    </source>
</evidence>
<keyword evidence="6" id="KW-0547">Nucleotide-binding</keyword>
<evidence type="ECO:0000256" key="6">
    <source>
        <dbReference type="ARBA" id="ARBA00022741"/>
    </source>
</evidence>
<evidence type="ECO:0000256" key="3">
    <source>
        <dbReference type="ARBA" id="ARBA00008575"/>
    </source>
</evidence>
<dbReference type="GO" id="GO:0005778">
    <property type="term" value="C:peroxisomal membrane"/>
    <property type="evidence" value="ECO:0007669"/>
    <property type="project" value="TreeGrafter"/>
</dbReference>
<dbReference type="InterPro" id="IPR003439">
    <property type="entry name" value="ABC_transporter-like_ATP-bd"/>
</dbReference>
<evidence type="ECO:0000259" key="15">
    <source>
        <dbReference type="PROSITE" id="PS50929"/>
    </source>
</evidence>
<dbReference type="FunFam" id="3.40.50.300:FF:000800">
    <property type="entry name" value="ATP-binding cassette sub-family D member 1"/>
    <property type="match status" value="1"/>
</dbReference>
<dbReference type="GO" id="GO:0005324">
    <property type="term" value="F:long-chain fatty acid transmembrane transporter activity"/>
    <property type="evidence" value="ECO:0007669"/>
    <property type="project" value="TreeGrafter"/>
</dbReference>
<feature type="transmembrane region" description="Helical" evidence="13">
    <location>
        <begin position="188"/>
        <end position="207"/>
    </location>
</feature>
<name>A0A2Z6R9B4_9GLOM</name>
<keyword evidence="4" id="KW-0813">Transport</keyword>
<dbReference type="GO" id="GO:0006635">
    <property type="term" value="P:fatty acid beta-oxidation"/>
    <property type="evidence" value="ECO:0007669"/>
    <property type="project" value="TreeGrafter"/>
</dbReference>
<dbReference type="InterPro" id="IPR017871">
    <property type="entry name" value="ABC_transporter-like_CS"/>
</dbReference>
<comment type="caution">
    <text evidence="16">The sequence shown here is derived from an EMBL/GenBank/DDBJ whole genome shotgun (WGS) entry which is preliminary data.</text>
</comment>
<evidence type="ECO:0000256" key="10">
    <source>
        <dbReference type="ARBA" id="ARBA00022989"/>
    </source>
</evidence>
<dbReference type="SMART" id="SM00382">
    <property type="entry name" value="AAA"/>
    <property type="match status" value="1"/>
</dbReference>
<evidence type="ECO:0000256" key="9">
    <source>
        <dbReference type="ARBA" id="ARBA00022967"/>
    </source>
</evidence>
<dbReference type="PROSITE" id="PS50893">
    <property type="entry name" value="ABC_TRANSPORTER_2"/>
    <property type="match status" value="1"/>
</dbReference>